<evidence type="ECO:0000313" key="2">
    <source>
        <dbReference type="EMBL" id="NYI68153.1"/>
    </source>
</evidence>
<accession>A0A7Z0D3H8</accession>
<comment type="caution">
    <text evidence="2">The sequence shown here is derived from an EMBL/GenBank/DDBJ whole genome shotgun (WGS) entry which is preliminary data.</text>
</comment>
<organism evidence="2 3">
    <name type="scientific">Spelaeicoccus albus</name>
    <dbReference type="NCBI Taxonomy" id="1280376"/>
    <lineage>
        <taxon>Bacteria</taxon>
        <taxon>Bacillati</taxon>
        <taxon>Actinomycetota</taxon>
        <taxon>Actinomycetes</taxon>
        <taxon>Micrococcales</taxon>
        <taxon>Brevibacteriaceae</taxon>
        <taxon>Spelaeicoccus</taxon>
    </lineage>
</organism>
<evidence type="ECO:0000313" key="3">
    <source>
        <dbReference type="Proteomes" id="UP000539111"/>
    </source>
</evidence>
<dbReference type="Proteomes" id="UP000539111">
    <property type="component" value="Unassembled WGS sequence"/>
</dbReference>
<gene>
    <name evidence="2" type="ORF">BJY26_002459</name>
</gene>
<protein>
    <recommendedName>
        <fullName evidence="1">DUF7455 domain-containing protein</fullName>
    </recommendedName>
</protein>
<feature type="domain" description="DUF7455" evidence="1">
    <location>
        <begin position="11"/>
        <end position="63"/>
    </location>
</feature>
<proteinExistence type="predicted"/>
<name>A0A7Z0D3H8_9MICO</name>
<reference evidence="2 3" key="1">
    <citation type="submission" date="2020-07" db="EMBL/GenBank/DDBJ databases">
        <title>Sequencing the genomes of 1000 actinobacteria strains.</title>
        <authorList>
            <person name="Klenk H.-P."/>
        </authorList>
    </citation>
    <scope>NUCLEOTIDE SEQUENCE [LARGE SCALE GENOMIC DNA]</scope>
    <source>
        <strain evidence="2 3">DSM 26341</strain>
    </source>
</reference>
<sequence>MTVGTQAPDSMTAADRCDRCGAQAYVRVELNSGDLFFCRHHSNEHLEALKPAALRIHDETARLEETAGSGE</sequence>
<evidence type="ECO:0000259" key="1">
    <source>
        <dbReference type="Pfam" id="PF24254"/>
    </source>
</evidence>
<dbReference type="AlphaFoldDB" id="A0A7Z0D3H8"/>
<dbReference type="InterPro" id="IPR055878">
    <property type="entry name" value="DUF7455"/>
</dbReference>
<dbReference type="EMBL" id="JACBZP010000001">
    <property type="protein sequence ID" value="NYI68153.1"/>
    <property type="molecule type" value="Genomic_DNA"/>
</dbReference>
<keyword evidence="3" id="KW-1185">Reference proteome</keyword>
<dbReference type="Pfam" id="PF24254">
    <property type="entry name" value="DUF7455"/>
    <property type="match status" value="1"/>
</dbReference>
<dbReference type="RefSeq" id="WP_179428536.1">
    <property type="nucleotide sequence ID" value="NZ_JACBZP010000001.1"/>
</dbReference>